<keyword evidence="2" id="KW-1185">Reference proteome</keyword>
<dbReference type="OrthoDB" id="5402285at2"/>
<comment type="caution">
    <text evidence="1">The sequence shown here is derived from an EMBL/GenBank/DDBJ whole genome shotgun (WGS) entry which is preliminary data.</text>
</comment>
<dbReference type="RefSeq" id="WP_141354984.1">
    <property type="nucleotide sequence ID" value="NZ_BJNV01000111.1"/>
</dbReference>
<gene>
    <name evidence="1" type="ORF">ZRA01_37530</name>
</gene>
<name>A0A4Y4D4I1_ZOORA</name>
<protein>
    <recommendedName>
        <fullName evidence="3">Transcription-repair coupling factor</fullName>
    </recommendedName>
</protein>
<proteinExistence type="predicted"/>
<reference evidence="1 2" key="1">
    <citation type="submission" date="2019-06" db="EMBL/GenBank/DDBJ databases">
        <title>Whole genome shotgun sequence of Zoogloea ramigera NBRC 15342.</title>
        <authorList>
            <person name="Hosoyama A."/>
            <person name="Uohara A."/>
            <person name="Ohji S."/>
            <person name="Ichikawa N."/>
        </authorList>
    </citation>
    <scope>NUCLEOTIDE SEQUENCE [LARGE SCALE GENOMIC DNA]</scope>
    <source>
        <strain evidence="1 2">NBRC 15342</strain>
    </source>
</reference>
<accession>A0A4Y4D4I1</accession>
<evidence type="ECO:0000313" key="1">
    <source>
        <dbReference type="EMBL" id="GEC97680.1"/>
    </source>
</evidence>
<sequence length="77" mass="8988">MENKTYLTTDELSERIKYDPRTIRERLKDSVLLEGIHYFRPFGGRKILYIWETIERDMQLAAPAFGIPMANGDVCHG</sequence>
<organism evidence="1 2">
    <name type="scientific">Zoogloea ramigera</name>
    <dbReference type="NCBI Taxonomy" id="350"/>
    <lineage>
        <taxon>Bacteria</taxon>
        <taxon>Pseudomonadati</taxon>
        <taxon>Pseudomonadota</taxon>
        <taxon>Betaproteobacteria</taxon>
        <taxon>Rhodocyclales</taxon>
        <taxon>Zoogloeaceae</taxon>
        <taxon>Zoogloea</taxon>
    </lineage>
</organism>
<evidence type="ECO:0000313" key="2">
    <source>
        <dbReference type="Proteomes" id="UP000318422"/>
    </source>
</evidence>
<dbReference type="AlphaFoldDB" id="A0A4Y4D4I1"/>
<dbReference type="Proteomes" id="UP000318422">
    <property type="component" value="Unassembled WGS sequence"/>
</dbReference>
<dbReference type="EMBL" id="BJNV01000111">
    <property type="protein sequence ID" value="GEC97680.1"/>
    <property type="molecule type" value="Genomic_DNA"/>
</dbReference>
<evidence type="ECO:0008006" key="3">
    <source>
        <dbReference type="Google" id="ProtNLM"/>
    </source>
</evidence>